<evidence type="ECO:0000313" key="13">
    <source>
        <dbReference type="Proteomes" id="UP001166286"/>
    </source>
</evidence>
<feature type="active site" description="Nucleophile" evidence="8">
    <location>
        <position position="643"/>
    </location>
</feature>
<dbReference type="GO" id="GO:0046486">
    <property type="term" value="P:glycerolipid metabolic process"/>
    <property type="evidence" value="ECO:0007669"/>
    <property type="project" value="UniProtKB-ARBA"/>
</dbReference>
<dbReference type="InterPro" id="IPR002641">
    <property type="entry name" value="PNPLA_dom"/>
</dbReference>
<proteinExistence type="predicted"/>
<dbReference type="PANTHER" id="PTHR24185:SF1">
    <property type="entry name" value="CALCIUM-INDEPENDENT PHOSPHOLIPASE A2-GAMMA"/>
    <property type="match status" value="1"/>
</dbReference>
<feature type="domain" description="PNPLA" evidence="11">
    <location>
        <begin position="603"/>
        <end position="819"/>
    </location>
</feature>
<keyword evidence="1" id="KW-0479">Metal-binding</keyword>
<evidence type="ECO:0000256" key="2">
    <source>
        <dbReference type="ARBA" id="ARBA00022771"/>
    </source>
</evidence>
<dbReference type="PANTHER" id="PTHR24185">
    <property type="entry name" value="CALCIUM-INDEPENDENT PHOSPHOLIPASE A2-GAMMA"/>
    <property type="match status" value="1"/>
</dbReference>
<sequence length="1132" mass="127945">MGQIESQIPNENFGSGQSSTNSMLRPSNLPKVEQARRDGPVTRSGDPTRTEATSSGVHLYLDPGVTKVSYLPSQEKELVPILYADCEGFGAGTNTTNAERSIQSQFSHHSRRLSNSSMIGIPTRVNSNSGRNITTELEISLPEIKDAGKEGEELYYARFLYAFSDVIVFVTEKDQQFHKDLQALLEWAASAVHKAINHHPRKTLIVVQNMPSRHNTDYYSEAFHKQSLFGSMDNLWETSKALSSFKKRHDRKSLVREGEIHTNEKFLNLFFQSVEVCYIPNKGLATSAEIMRQYRVLRRQIVHAVEAGQRARSNSWTRYDVSSLSHLFGRAFHHFAKLSGPFDFYTAARKDNPMSVTMADHIANLLRYMQARDKRLENFHSVVAVCLITFVYRDFRQAIEPKEVFDRTLRRICIRGIKDYRNKYQPCAFTFQDGQRCKAIRLTHPEHCNSDERGSTMPGNFDSADYPEAPCDTVRNIEHSFIRMFKEVCSRTLGGSVLRLPPHSELVHHRRQVLTSQSLQESGFWQTARSNKTCLTCLQSVPDHALPCGHVFCEQCIKDFGQACEDQRSCFEMTRCVLCFTPWPEKPPQRIRLKPKYAGVRVLTLDGGGIRGIVELAILAQIERRVGLGVPVRDLFDLIVGTSTGGIIALGLATTEYNLSEITENFIKLSERTFKMHRGGILSTFDPLNVLPAFFMAVKAWESKYRTTPLREGLIGLFGEDMSMFPAATFTASQRKVRVAVTSTTSGEPCIFTNYNRITSTDNKDFEREDEQSREAKVWEAALATSAAPIYFKPFERGHPPKLYSDGALHANLPVEYAMSEIQKIWPPVGPSLVSDEGETYEKDEQSFADFNEASSDIEEGRSEDFDLGRSSLVSSIRGDGVYLDTLVSIGTGEQDRRDSYPSAFEVGGLKQAYLSFIKAMDTEAAWTDFKRKTTYDSRRHHRLNVPINGKYVRLDDWSRMQSLQQSVHESYHTSINRLNALQDVAASLTASLLFFEPDVPNSARLQPPDRFHRIQGQIWCRLARDTSALRALIDRIAGFDIREDYPKMGPGRFVPVALKDDWKSDINTQGKHLALPITIKTTNADSVMELAVRLTDVSIPGDPTNHNPREGRFPISGFPAVFKDLEEKLMA</sequence>
<feature type="region of interest" description="Disordered" evidence="9">
    <location>
        <begin position="1"/>
        <end position="57"/>
    </location>
</feature>
<dbReference type="AlphaFoldDB" id="A0AA39QQM3"/>
<dbReference type="CDD" id="cd07199">
    <property type="entry name" value="Pat17_PNPLA8_PNPLA9_like"/>
    <property type="match status" value="1"/>
</dbReference>
<dbReference type="GO" id="GO:0047499">
    <property type="term" value="F:calcium-independent phospholipase A2 activity"/>
    <property type="evidence" value="ECO:0007669"/>
    <property type="project" value="TreeGrafter"/>
</dbReference>
<dbReference type="GO" id="GO:0019369">
    <property type="term" value="P:arachidonate metabolic process"/>
    <property type="evidence" value="ECO:0007669"/>
    <property type="project" value="TreeGrafter"/>
</dbReference>
<feature type="short sequence motif" description="DGA/G" evidence="8">
    <location>
        <begin position="806"/>
        <end position="808"/>
    </location>
</feature>
<dbReference type="Gene3D" id="3.40.1090.10">
    <property type="entry name" value="Cytosolic phospholipase A2 catalytic domain"/>
    <property type="match status" value="1"/>
</dbReference>
<keyword evidence="2 7" id="KW-0863">Zinc-finger</keyword>
<feature type="domain" description="RING-type" evidence="10">
    <location>
        <begin position="534"/>
        <end position="568"/>
    </location>
</feature>
<keyword evidence="6 8" id="KW-0443">Lipid metabolism</keyword>
<feature type="short sequence motif" description="GXGXXG" evidence="8">
    <location>
        <begin position="607"/>
        <end position="612"/>
    </location>
</feature>
<protein>
    <submittedName>
        <fullName evidence="12">Uncharacterized protein</fullName>
    </submittedName>
</protein>
<name>A0AA39QQM3_9LECA</name>
<dbReference type="PROSITE" id="PS00518">
    <property type="entry name" value="ZF_RING_1"/>
    <property type="match status" value="1"/>
</dbReference>
<keyword evidence="4" id="KW-0862">Zinc</keyword>
<evidence type="ECO:0000256" key="9">
    <source>
        <dbReference type="SAM" id="MobiDB-lite"/>
    </source>
</evidence>
<organism evidence="12 13">
    <name type="scientific">Cladonia borealis</name>
    <dbReference type="NCBI Taxonomy" id="184061"/>
    <lineage>
        <taxon>Eukaryota</taxon>
        <taxon>Fungi</taxon>
        <taxon>Dikarya</taxon>
        <taxon>Ascomycota</taxon>
        <taxon>Pezizomycotina</taxon>
        <taxon>Lecanoromycetes</taxon>
        <taxon>OSLEUM clade</taxon>
        <taxon>Lecanoromycetidae</taxon>
        <taxon>Lecanorales</taxon>
        <taxon>Lecanorineae</taxon>
        <taxon>Cladoniaceae</taxon>
        <taxon>Cladonia</taxon>
    </lineage>
</organism>
<dbReference type="GO" id="GO:0008270">
    <property type="term" value="F:zinc ion binding"/>
    <property type="evidence" value="ECO:0007669"/>
    <property type="project" value="UniProtKB-KW"/>
</dbReference>
<feature type="compositionally biased region" description="Polar residues" evidence="9">
    <location>
        <begin position="45"/>
        <end position="56"/>
    </location>
</feature>
<dbReference type="Proteomes" id="UP001166286">
    <property type="component" value="Unassembled WGS sequence"/>
</dbReference>
<gene>
    <name evidence="12" type="ORF">JMJ35_010378</name>
</gene>
<evidence type="ECO:0000259" key="11">
    <source>
        <dbReference type="PROSITE" id="PS51635"/>
    </source>
</evidence>
<accession>A0AA39QQM3</accession>
<dbReference type="Pfam" id="PF01734">
    <property type="entry name" value="Patatin"/>
    <property type="match status" value="1"/>
</dbReference>
<dbReference type="SUPFAM" id="SSF57850">
    <property type="entry name" value="RING/U-box"/>
    <property type="match status" value="1"/>
</dbReference>
<evidence type="ECO:0000256" key="7">
    <source>
        <dbReference type="PROSITE-ProRule" id="PRU00175"/>
    </source>
</evidence>
<dbReference type="InterPro" id="IPR017907">
    <property type="entry name" value="Znf_RING_CS"/>
</dbReference>
<evidence type="ECO:0000259" key="10">
    <source>
        <dbReference type="PROSITE" id="PS50089"/>
    </source>
</evidence>
<evidence type="ECO:0000256" key="3">
    <source>
        <dbReference type="ARBA" id="ARBA00022801"/>
    </source>
</evidence>
<evidence type="ECO:0000313" key="12">
    <source>
        <dbReference type="EMBL" id="KAK0507340.1"/>
    </source>
</evidence>
<evidence type="ECO:0000256" key="5">
    <source>
        <dbReference type="ARBA" id="ARBA00022963"/>
    </source>
</evidence>
<feature type="active site" description="Proton acceptor" evidence="8">
    <location>
        <position position="806"/>
    </location>
</feature>
<keyword evidence="3 8" id="KW-0378">Hydrolase</keyword>
<dbReference type="GO" id="GO:0016020">
    <property type="term" value="C:membrane"/>
    <property type="evidence" value="ECO:0007669"/>
    <property type="project" value="TreeGrafter"/>
</dbReference>
<dbReference type="EMBL" id="JAFEKC020000024">
    <property type="protein sequence ID" value="KAK0507340.1"/>
    <property type="molecule type" value="Genomic_DNA"/>
</dbReference>
<dbReference type="InterPro" id="IPR016035">
    <property type="entry name" value="Acyl_Trfase/lysoPLipase"/>
</dbReference>
<feature type="compositionally biased region" description="Polar residues" evidence="9">
    <location>
        <begin position="1"/>
        <end position="25"/>
    </location>
</feature>
<dbReference type="InterPro" id="IPR001841">
    <property type="entry name" value="Znf_RING"/>
</dbReference>
<evidence type="ECO:0000256" key="1">
    <source>
        <dbReference type="ARBA" id="ARBA00022723"/>
    </source>
</evidence>
<keyword evidence="13" id="KW-1185">Reference proteome</keyword>
<evidence type="ECO:0000256" key="4">
    <source>
        <dbReference type="ARBA" id="ARBA00022833"/>
    </source>
</evidence>
<comment type="caution">
    <text evidence="12">The sequence shown here is derived from an EMBL/GenBank/DDBJ whole genome shotgun (WGS) entry which is preliminary data.</text>
</comment>
<keyword evidence="5 8" id="KW-0442">Lipid degradation</keyword>
<dbReference type="PROSITE" id="PS51635">
    <property type="entry name" value="PNPLA"/>
    <property type="match status" value="1"/>
</dbReference>
<reference evidence="12" key="1">
    <citation type="submission" date="2023-03" db="EMBL/GenBank/DDBJ databases">
        <title>Complete genome of Cladonia borealis.</title>
        <authorList>
            <person name="Park H."/>
        </authorList>
    </citation>
    <scope>NUCLEOTIDE SEQUENCE</scope>
    <source>
        <strain evidence="12">ANT050790</strain>
    </source>
</reference>
<dbReference type="GO" id="GO:0016042">
    <property type="term" value="P:lipid catabolic process"/>
    <property type="evidence" value="ECO:0007669"/>
    <property type="project" value="UniProtKB-UniRule"/>
</dbReference>
<evidence type="ECO:0000256" key="8">
    <source>
        <dbReference type="PROSITE-ProRule" id="PRU01161"/>
    </source>
</evidence>
<dbReference type="PROSITE" id="PS50089">
    <property type="entry name" value="ZF_RING_2"/>
    <property type="match status" value="1"/>
</dbReference>
<evidence type="ECO:0000256" key="6">
    <source>
        <dbReference type="ARBA" id="ARBA00023098"/>
    </source>
</evidence>
<dbReference type="SUPFAM" id="SSF52151">
    <property type="entry name" value="FabD/lysophospholipase-like"/>
    <property type="match status" value="1"/>
</dbReference>
<feature type="short sequence motif" description="GXSXG" evidence="8">
    <location>
        <begin position="641"/>
        <end position="645"/>
    </location>
</feature>